<feature type="domain" description="RNA polymerase sigma factor 70 region 4 type 2" evidence="7">
    <location>
        <begin position="125"/>
        <end position="176"/>
    </location>
</feature>
<comment type="similarity">
    <text evidence="1">Belongs to the sigma-70 factor family. ECF subfamily.</text>
</comment>
<keyword evidence="5" id="KW-0804">Transcription</keyword>
<dbReference type="InterPro" id="IPR014284">
    <property type="entry name" value="RNA_pol_sigma-70_dom"/>
</dbReference>
<dbReference type="PANTHER" id="PTHR43133:SF8">
    <property type="entry name" value="RNA POLYMERASE SIGMA FACTOR HI_1459-RELATED"/>
    <property type="match status" value="1"/>
</dbReference>
<dbReference type="NCBIfam" id="TIGR02943">
    <property type="entry name" value="Sig70_famx1"/>
    <property type="match status" value="1"/>
</dbReference>
<dbReference type="NCBIfam" id="NF009182">
    <property type="entry name" value="PRK12530.1"/>
    <property type="match status" value="1"/>
</dbReference>
<dbReference type="Pfam" id="PF08281">
    <property type="entry name" value="Sigma70_r4_2"/>
    <property type="match status" value="1"/>
</dbReference>
<reference evidence="8 9" key="1">
    <citation type="submission" date="2018-05" db="EMBL/GenBank/DDBJ databases">
        <title>Draft Genome Sequences for a Diverse set of 7 Haemophilus Species.</title>
        <authorList>
            <person name="Nichols M."/>
            <person name="Topaz N."/>
            <person name="Wang X."/>
            <person name="Wang X."/>
            <person name="Boxrud D."/>
        </authorList>
    </citation>
    <scope>NUCLEOTIDE SEQUENCE [LARGE SCALE GENOMIC DNA]</scope>
    <source>
        <strain evidence="8 9">C2002001239</strain>
    </source>
</reference>
<dbReference type="AlphaFoldDB" id="A0A369YEY1"/>
<dbReference type="InterPro" id="IPR013249">
    <property type="entry name" value="RNA_pol_sigma70_r4_t2"/>
</dbReference>
<dbReference type="InterPro" id="IPR013325">
    <property type="entry name" value="RNA_pol_sigma_r2"/>
</dbReference>
<dbReference type="SUPFAM" id="SSF88659">
    <property type="entry name" value="Sigma3 and sigma4 domains of RNA polymerase sigma factors"/>
    <property type="match status" value="1"/>
</dbReference>
<evidence type="ECO:0000313" key="9">
    <source>
        <dbReference type="Proteomes" id="UP000253872"/>
    </source>
</evidence>
<accession>A0A369YEY1</accession>
<evidence type="ECO:0000256" key="4">
    <source>
        <dbReference type="ARBA" id="ARBA00023125"/>
    </source>
</evidence>
<keyword evidence="3" id="KW-0731">Sigma factor</keyword>
<dbReference type="InterPro" id="IPR036388">
    <property type="entry name" value="WH-like_DNA-bd_sf"/>
</dbReference>
<keyword evidence="2" id="KW-0805">Transcription regulation</keyword>
<evidence type="ECO:0000259" key="7">
    <source>
        <dbReference type="Pfam" id="PF08281"/>
    </source>
</evidence>
<dbReference type="Proteomes" id="UP000253872">
    <property type="component" value="Unassembled WGS sequence"/>
</dbReference>
<dbReference type="GO" id="GO:0003677">
    <property type="term" value="F:DNA binding"/>
    <property type="evidence" value="ECO:0007669"/>
    <property type="project" value="UniProtKB-KW"/>
</dbReference>
<evidence type="ECO:0000256" key="1">
    <source>
        <dbReference type="ARBA" id="ARBA00010641"/>
    </source>
</evidence>
<feature type="domain" description="RNA polymerase sigma-70 region 2" evidence="6">
    <location>
        <begin position="15"/>
        <end position="76"/>
    </location>
</feature>
<name>A0A369YEY1_9PAST</name>
<protein>
    <submittedName>
        <fullName evidence="8">RNA polymerase subunit sigma</fullName>
    </submittedName>
</protein>
<sequence>MNTAISEHALTQIRHQMLKFAQLQLHNTELAEDVVQEAFLSAFSHLDSFKHEAAFKTWVFAILKNKIIDYLRTKQRWVLESELANEDETSANTFFDEHDHWNSAYMPTRLPDGETQIYTKEFWLIFETCLHCLPAKQAKIFMMREFLELNSEEICQQTQLSTANLYTLLYRARLQLQHCLSQKL</sequence>
<evidence type="ECO:0000259" key="6">
    <source>
        <dbReference type="Pfam" id="PF04542"/>
    </source>
</evidence>
<organism evidence="8 9">
    <name type="scientific">Haemophilus sputorum</name>
    <dbReference type="NCBI Taxonomy" id="1078480"/>
    <lineage>
        <taxon>Bacteria</taxon>
        <taxon>Pseudomonadati</taxon>
        <taxon>Pseudomonadota</taxon>
        <taxon>Gammaproteobacteria</taxon>
        <taxon>Pasteurellales</taxon>
        <taxon>Pasteurellaceae</taxon>
        <taxon>Haemophilus</taxon>
    </lineage>
</organism>
<dbReference type="Gene3D" id="1.10.1740.10">
    <property type="match status" value="1"/>
</dbReference>
<dbReference type="NCBIfam" id="TIGR02937">
    <property type="entry name" value="sigma70-ECF"/>
    <property type="match status" value="1"/>
</dbReference>
<dbReference type="CDD" id="cd06171">
    <property type="entry name" value="Sigma70_r4"/>
    <property type="match status" value="1"/>
</dbReference>
<keyword evidence="4" id="KW-0238">DNA-binding</keyword>
<dbReference type="STRING" id="1035839.GCA_000238795_01007"/>
<dbReference type="RefSeq" id="WP_010129295.1">
    <property type="nucleotide sequence ID" value="NZ_QEPN01000004.1"/>
</dbReference>
<evidence type="ECO:0000256" key="2">
    <source>
        <dbReference type="ARBA" id="ARBA00023015"/>
    </source>
</evidence>
<dbReference type="Pfam" id="PF04542">
    <property type="entry name" value="Sigma70_r2"/>
    <property type="match status" value="1"/>
</dbReference>
<dbReference type="PANTHER" id="PTHR43133">
    <property type="entry name" value="RNA POLYMERASE ECF-TYPE SIGMA FACTO"/>
    <property type="match status" value="1"/>
</dbReference>
<dbReference type="Gene3D" id="1.10.10.10">
    <property type="entry name" value="Winged helix-like DNA-binding domain superfamily/Winged helix DNA-binding domain"/>
    <property type="match status" value="1"/>
</dbReference>
<evidence type="ECO:0000256" key="3">
    <source>
        <dbReference type="ARBA" id="ARBA00023082"/>
    </source>
</evidence>
<proteinExistence type="inferred from homology"/>
<comment type="caution">
    <text evidence="8">The sequence shown here is derived from an EMBL/GenBank/DDBJ whole genome shotgun (WGS) entry which is preliminary data.</text>
</comment>
<dbReference type="SUPFAM" id="SSF88946">
    <property type="entry name" value="Sigma2 domain of RNA polymerase sigma factors"/>
    <property type="match status" value="1"/>
</dbReference>
<dbReference type="InterPro" id="IPR013324">
    <property type="entry name" value="RNA_pol_sigma_r3/r4-like"/>
</dbReference>
<dbReference type="GO" id="GO:0016987">
    <property type="term" value="F:sigma factor activity"/>
    <property type="evidence" value="ECO:0007669"/>
    <property type="project" value="UniProtKB-KW"/>
</dbReference>
<dbReference type="GO" id="GO:0006352">
    <property type="term" value="P:DNA-templated transcription initiation"/>
    <property type="evidence" value="ECO:0007669"/>
    <property type="project" value="InterPro"/>
</dbReference>
<dbReference type="InterPro" id="IPR039425">
    <property type="entry name" value="RNA_pol_sigma-70-like"/>
</dbReference>
<evidence type="ECO:0000313" key="8">
    <source>
        <dbReference type="EMBL" id="RDE71923.1"/>
    </source>
</evidence>
<dbReference type="InterPro" id="IPR014289">
    <property type="entry name" value="RNA_pol_sigma-24-rel"/>
</dbReference>
<dbReference type="InterPro" id="IPR007627">
    <property type="entry name" value="RNA_pol_sigma70_r2"/>
</dbReference>
<evidence type="ECO:0000256" key="5">
    <source>
        <dbReference type="ARBA" id="ARBA00023163"/>
    </source>
</evidence>
<gene>
    <name evidence="8" type="ORF">DPV93_06230</name>
</gene>
<dbReference type="EMBL" id="QEPN01000004">
    <property type="protein sequence ID" value="RDE71923.1"/>
    <property type="molecule type" value="Genomic_DNA"/>
</dbReference>